<accession>A0A3S0U6W7</accession>
<gene>
    <name evidence="1" type="ORF">D6D54_09675</name>
</gene>
<dbReference type="AlphaFoldDB" id="A0A3S0U6W7"/>
<feature type="non-terminal residue" evidence="1">
    <location>
        <position position="76"/>
    </location>
</feature>
<feature type="non-terminal residue" evidence="1">
    <location>
        <position position="1"/>
    </location>
</feature>
<dbReference type="Proteomes" id="UP000274545">
    <property type="component" value="Unassembled WGS sequence"/>
</dbReference>
<dbReference type="EMBL" id="RAHC01000161">
    <property type="protein sequence ID" value="RUP70426.1"/>
    <property type="molecule type" value="Genomic_DNA"/>
</dbReference>
<dbReference type="RefSeq" id="WP_158676285.1">
    <property type="nucleotide sequence ID" value="NZ_RAHC01000161.1"/>
</dbReference>
<name>A0A3S0U6W7_9MOLU</name>
<reference evidence="1 2" key="1">
    <citation type="journal article" date="2019" name="Genome Biol. Evol.">
        <title>Toxin and genome evolution in a Drosophila defensive symbiosis.</title>
        <authorList>
            <person name="Ballinger M.J."/>
            <person name="Gawryluk R.M."/>
            <person name="Perlman S.J."/>
        </authorList>
    </citation>
    <scope>NUCLEOTIDE SEQUENCE [LARGE SCALE GENOMIC DNA]</scope>
    <source>
        <strain evidence="2">sNeo</strain>
    </source>
</reference>
<evidence type="ECO:0000313" key="1">
    <source>
        <dbReference type="EMBL" id="RUP70426.1"/>
    </source>
</evidence>
<proteinExistence type="predicted"/>
<organism evidence="1 2">
    <name type="scientific">Spiroplasma poulsonii</name>
    <dbReference type="NCBI Taxonomy" id="2138"/>
    <lineage>
        <taxon>Bacteria</taxon>
        <taxon>Bacillati</taxon>
        <taxon>Mycoplasmatota</taxon>
        <taxon>Mollicutes</taxon>
        <taxon>Entomoplasmatales</taxon>
        <taxon>Spiroplasmataceae</taxon>
        <taxon>Spiroplasma</taxon>
    </lineage>
</organism>
<sequence>VDKPHKIRQFANYVTVDNKFISYLTVSQYPLLVPDTWLGFLANLNNVNVNMKVHHISEQEALKLLDRAINRAEIQT</sequence>
<comment type="caution">
    <text evidence="1">The sequence shown here is derived from an EMBL/GenBank/DDBJ whole genome shotgun (WGS) entry which is preliminary data.</text>
</comment>
<evidence type="ECO:0000313" key="2">
    <source>
        <dbReference type="Proteomes" id="UP000274545"/>
    </source>
</evidence>
<protein>
    <submittedName>
        <fullName evidence="1">Uncharacterized protein</fullName>
    </submittedName>
</protein>